<dbReference type="Pfam" id="PF00300">
    <property type="entry name" value="His_Phos_1"/>
    <property type="match status" value="1"/>
</dbReference>
<evidence type="ECO:0000313" key="2">
    <source>
        <dbReference type="Proteomes" id="UP001595692"/>
    </source>
</evidence>
<proteinExistence type="predicted"/>
<sequence length="212" mass="25174">MNHSSWRTIRLMRHLKPNWPTSMLGYTDASLDDTSLEQWTQHLPQHMPRQSLVSSPLQRCLRMAELMSQKYHWPLQTLTSLQEMDFGRFDGMPFSDLAPHWELLERFWQDPFQNPLPEAESLEQFQQRVLGAWQQLIDLSRDHDLFVVCHGGVIRNILAHLLHADWRQGDLYQRFTIDYGSISEIRIWHQASGPVFQLRRIAVPYADYRYES</sequence>
<protein>
    <submittedName>
        <fullName evidence="1">Histidine phosphatase family protein</fullName>
    </submittedName>
</protein>
<comment type="caution">
    <text evidence="1">The sequence shown here is derived from an EMBL/GenBank/DDBJ whole genome shotgun (WGS) entry which is preliminary data.</text>
</comment>
<dbReference type="SUPFAM" id="SSF53254">
    <property type="entry name" value="Phosphoglycerate mutase-like"/>
    <property type="match status" value="1"/>
</dbReference>
<dbReference type="EMBL" id="JBHSAF010000014">
    <property type="protein sequence ID" value="MFC3914042.1"/>
    <property type="molecule type" value="Genomic_DNA"/>
</dbReference>
<evidence type="ECO:0000313" key="1">
    <source>
        <dbReference type="EMBL" id="MFC3914042.1"/>
    </source>
</evidence>
<gene>
    <name evidence="1" type="ORF">ACFOSS_11255</name>
</gene>
<dbReference type="Proteomes" id="UP001595692">
    <property type="component" value="Unassembled WGS sequence"/>
</dbReference>
<organism evidence="1 2">
    <name type="scientific">Pseudaeromonas sharmana</name>
    <dbReference type="NCBI Taxonomy" id="328412"/>
    <lineage>
        <taxon>Bacteria</taxon>
        <taxon>Pseudomonadati</taxon>
        <taxon>Pseudomonadota</taxon>
        <taxon>Gammaproteobacteria</taxon>
        <taxon>Aeromonadales</taxon>
        <taxon>Aeromonadaceae</taxon>
        <taxon>Pseudaeromonas</taxon>
    </lineage>
</organism>
<accession>A0ABV8CQ71</accession>
<dbReference type="PANTHER" id="PTHR48100:SF1">
    <property type="entry name" value="HISTIDINE PHOSPHATASE FAMILY PROTEIN-RELATED"/>
    <property type="match status" value="1"/>
</dbReference>
<keyword evidence="2" id="KW-1185">Reference proteome</keyword>
<dbReference type="InterPro" id="IPR013078">
    <property type="entry name" value="His_Pase_superF_clade-1"/>
</dbReference>
<reference evidence="2" key="1">
    <citation type="journal article" date="2019" name="Int. J. Syst. Evol. Microbiol.">
        <title>The Global Catalogue of Microorganisms (GCM) 10K type strain sequencing project: providing services to taxonomists for standard genome sequencing and annotation.</title>
        <authorList>
            <consortium name="The Broad Institute Genomics Platform"/>
            <consortium name="The Broad Institute Genome Sequencing Center for Infectious Disease"/>
            <person name="Wu L."/>
            <person name="Ma J."/>
        </authorList>
    </citation>
    <scope>NUCLEOTIDE SEQUENCE [LARGE SCALE GENOMIC DNA]</scope>
    <source>
        <strain evidence="2">CCUG 54939</strain>
    </source>
</reference>
<dbReference type="InterPro" id="IPR050275">
    <property type="entry name" value="PGM_Phosphatase"/>
</dbReference>
<dbReference type="RefSeq" id="WP_377152507.1">
    <property type="nucleotide sequence ID" value="NZ_JBHSAF010000014.1"/>
</dbReference>
<dbReference type="InterPro" id="IPR029033">
    <property type="entry name" value="His_PPase_superfam"/>
</dbReference>
<dbReference type="Gene3D" id="3.40.50.1240">
    <property type="entry name" value="Phosphoglycerate mutase-like"/>
    <property type="match status" value="1"/>
</dbReference>
<dbReference type="CDD" id="cd07067">
    <property type="entry name" value="HP_PGM_like"/>
    <property type="match status" value="1"/>
</dbReference>
<dbReference type="SMART" id="SM00855">
    <property type="entry name" value="PGAM"/>
    <property type="match status" value="1"/>
</dbReference>
<name>A0ABV8CQ71_9GAMM</name>
<dbReference type="PANTHER" id="PTHR48100">
    <property type="entry name" value="BROAD-SPECIFICITY PHOSPHATASE YOR283W-RELATED"/>
    <property type="match status" value="1"/>
</dbReference>